<dbReference type="PANTHER" id="PTHR12110:SF21">
    <property type="entry name" value="XYLOSE ISOMERASE-LIKE TIM BARREL DOMAIN-CONTAINING PROTEIN"/>
    <property type="match status" value="1"/>
</dbReference>
<accession>A0ABQ3EN68</accession>
<protein>
    <recommendedName>
        <fullName evidence="1">Xylose isomerase-like TIM barrel domain-containing protein</fullName>
    </recommendedName>
</protein>
<keyword evidence="3" id="KW-1185">Reference proteome</keyword>
<dbReference type="InterPro" id="IPR013022">
    <property type="entry name" value="Xyl_isomerase-like_TIM-brl"/>
</dbReference>
<comment type="caution">
    <text evidence="2">The sequence shown here is derived from an EMBL/GenBank/DDBJ whole genome shotgun (WGS) entry which is preliminary data.</text>
</comment>
<feature type="domain" description="Xylose isomerase-like TIM barrel" evidence="1">
    <location>
        <begin position="29"/>
        <end position="253"/>
    </location>
</feature>
<dbReference type="RefSeq" id="WP_189438720.1">
    <property type="nucleotide sequence ID" value="NZ_BMXE01000010.1"/>
</dbReference>
<name>A0ABQ3EN68_9HYPH</name>
<dbReference type="InterPro" id="IPR036237">
    <property type="entry name" value="Xyl_isomerase-like_sf"/>
</dbReference>
<dbReference type="Gene3D" id="3.20.20.150">
    <property type="entry name" value="Divalent-metal-dependent TIM barrel enzymes"/>
    <property type="match status" value="1"/>
</dbReference>
<evidence type="ECO:0000313" key="3">
    <source>
        <dbReference type="Proteomes" id="UP000637980"/>
    </source>
</evidence>
<organism evidence="2 3">
    <name type="scientific">Pseudovibrio japonicus</name>
    <dbReference type="NCBI Taxonomy" id="366534"/>
    <lineage>
        <taxon>Bacteria</taxon>
        <taxon>Pseudomonadati</taxon>
        <taxon>Pseudomonadota</taxon>
        <taxon>Alphaproteobacteria</taxon>
        <taxon>Hyphomicrobiales</taxon>
        <taxon>Stappiaceae</taxon>
        <taxon>Pseudovibrio</taxon>
    </lineage>
</organism>
<dbReference type="PANTHER" id="PTHR12110">
    <property type="entry name" value="HYDROXYPYRUVATE ISOMERASE"/>
    <property type="match status" value="1"/>
</dbReference>
<gene>
    <name evidence="2" type="ORF">GCM10007094_41470</name>
</gene>
<dbReference type="SUPFAM" id="SSF51658">
    <property type="entry name" value="Xylose isomerase-like"/>
    <property type="match status" value="1"/>
</dbReference>
<reference evidence="3" key="1">
    <citation type="journal article" date="2019" name="Int. J. Syst. Evol. Microbiol.">
        <title>The Global Catalogue of Microorganisms (GCM) 10K type strain sequencing project: providing services to taxonomists for standard genome sequencing and annotation.</title>
        <authorList>
            <consortium name="The Broad Institute Genomics Platform"/>
            <consortium name="The Broad Institute Genome Sequencing Center for Infectious Disease"/>
            <person name="Wu L."/>
            <person name="Ma J."/>
        </authorList>
    </citation>
    <scope>NUCLEOTIDE SEQUENCE [LARGE SCALE GENOMIC DNA]</scope>
    <source>
        <strain evidence="3">KCTC 12861</strain>
    </source>
</reference>
<sequence>MPEKLSVSAIAWPANRELEFAKLLEQNAIQGIEAVPHRVLNSGKTAVAYKRFWAERGIQICAMQALLYGAPPFHLFGGRELRDKMTSYLKMVLQMAGELEAKALVFGSPKQRIRGALDLDQAMSIAADFFHTLGEYALQFDTKICIEPNPETYGCDFVTKVSHAETLVNKVGSAGFGLHLDAGGMFLSKEKPESCLKALGSKICHFHISNPDLDPIHITVRDLEQHHFKCADSLASIHYDGWRSIEMKSTPNIDRDLISAINYARAIYYTKSKSLGRVH</sequence>
<evidence type="ECO:0000259" key="1">
    <source>
        <dbReference type="Pfam" id="PF01261"/>
    </source>
</evidence>
<dbReference type="Pfam" id="PF01261">
    <property type="entry name" value="AP_endonuc_2"/>
    <property type="match status" value="1"/>
</dbReference>
<dbReference type="EMBL" id="BMXE01000010">
    <property type="protein sequence ID" value="GHB47865.1"/>
    <property type="molecule type" value="Genomic_DNA"/>
</dbReference>
<dbReference type="Proteomes" id="UP000637980">
    <property type="component" value="Unassembled WGS sequence"/>
</dbReference>
<dbReference type="InterPro" id="IPR050312">
    <property type="entry name" value="IolE/XylAMocC-like"/>
</dbReference>
<evidence type="ECO:0000313" key="2">
    <source>
        <dbReference type="EMBL" id="GHB47865.1"/>
    </source>
</evidence>
<proteinExistence type="predicted"/>